<dbReference type="GO" id="GO:0005886">
    <property type="term" value="C:plasma membrane"/>
    <property type="evidence" value="ECO:0007669"/>
    <property type="project" value="UniProtKB-SubCell"/>
</dbReference>
<evidence type="ECO:0000256" key="8">
    <source>
        <dbReference type="ARBA" id="ARBA00037998"/>
    </source>
</evidence>
<comment type="caution">
    <text evidence="10">The sequence shown here is derived from an EMBL/GenBank/DDBJ whole genome shotgun (WGS) entry which is preliminary data.</text>
</comment>
<keyword evidence="5" id="KW-0029">Amino-acid transport</keyword>
<keyword evidence="6 9" id="KW-1133">Transmembrane helix</keyword>
<gene>
    <name evidence="10" type="ORF">EDM58_07090</name>
</gene>
<sequence>MSGADLIQLIVSGLTVGGIYALISVGFVTIYNVNGVINFAQGEFVMVGAMSAATLVSAGCPLWLACIVAILVAAAVGAIIQKIALHPARFSSEVVLIIITIGISTALRGISQITFGSNPLTLPAFLSGEPVHLLGAYVPRQDFFIAGITLVSMVLLYLFFEKTMTGSALRACMMNREVSRLMGISPNRMALLAFGLGAALAGIVGVAIAPVSLATYDMGMMIGLKGFVAATIGGLVNIPGAVIGGLLLGLAESLGAGLISSGYKDAIAFLILLLVLVFRPQGIVGAKSGKRV</sequence>
<keyword evidence="4 9" id="KW-0812">Transmembrane</keyword>
<evidence type="ECO:0000256" key="9">
    <source>
        <dbReference type="SAM" id="Phobius"/>
    </source>
</evidence>
<evidence type="ECO:0000256" key="2">
    <source>
        <dbReference type="ARBA" id="ARBA00022448"/>
    </source>
</evidence>
<dbReference type="InterPro" id="IPR052157">
    <property type="entry name" value="BCAA_transport_permease"/>
</dbReference>
<keyword evidence="7 9" id="KW-0472">Membrane</keyword>
<evidence type="ECO:0000256" key="5">
    <source>
        <dbReference type="ARBA" id="ARBA00022970"/>
    </source>
</evidence>
<organism evidence="10 11">
    <name type="scientific">Brevibacillus panacihumi</name>
    <dbReference type="NCBI Taxonomy" id="497735"/>
    <lineage>
        <taxon>Bacteria</taxon>
        <taxon>Bacillati</taxon>
        <taxon>Bacillota</taxon>
        <taxon>Bacilli</taxon>
        <taxon>Bacillales</taxon>
        <taxon>Paenibacillaceae</taxon>
        <taxon>Brevibacillus</taxon>
    </lineage>
</organism>
<evidence type="ECO:0000256" key="4">
    <source>
        <dbReference type="ARBA" id="ARBA00022692"/>
    </source>
</evidence>
<dbReference type="InterPro" id="IPR001851">
    <property type="entry name" value="ABC_transp_permease"/>
</dbReference>
<feature type="transmembrane region" description="Helical" evidence="9">
    <location>
        <begin position="262"/>
        <end position="278"/>
    </location>
</feature>
<evidence type="ECO:0000256" key="1">
    <source>
        <dbReference type="ARBA" id="ARBA00004651"/>
    </source>
</evidence>
<protein>
    <submittedName>
        <fullName evidence="10">Branched-chain amino acid ABC transporter permease</fullName>
    </submittedName>
</protein>
<comment type="subcellular location">
    <subcellularLocation>
        <location evidence="1">Cell membrane</location>
        <topology evidence="1">Multi-pass membrane protein</topology>
    </subcellularLocation>
</comment>
<feature type="transmembrane region" description="Helical" evidence="9">
    <location>
        <begin position="62"/>
        <end position="80"/>
    </location>
</feature>
<dbReference type="GO" id="GO:0022857">
    <property type="term" value="F:transmembrane transporter activity"/>
    <property type="evidence" value="ECO:0007669"/>
    <property type="project" value="InterPro"/>
</dbReference>
<evidence type="ECO:0000313" key="11">
    <source>
        <dbReference type="Proteomes" id="UP000281915"/>
    </source>
</evidence>
<dbReference type="PANTHER" id="PTHR11795:SF450">
    <property type="entry name" value="ABC TRANSPORTER PERMEASE PROTEIN"/>
    <property type="match status" value="1"/>
</dbReference>
<dbReference type="AlphaFoldDB" id="A0A3M8D1D3"/>
<dbReference type="CDD" id="cd06582">
    <property type="entry name" value="TM_PBP1_LivH_like"/>
    <property type="match status" value="1"/>
</dbReference>
<keyword evidence="2" id="KW-0813">Transport</keyword>
<evidence type="ECO:0000256" key="3">
    <source>
        <dbReference type="ARBA" id="ARBA00022475"/>
    </source>
</evidence>
<evidence type="ECO:0000313" key="10">
    <source>
        <dbReference type="EMBL" id="RNB81884.1"/>
    </source>
</evidence>
<name>A0A3M8D1D3_9BACL</name>
<feature type="transmembrane region" description="Helical" evidence="9">
    <location>
        <begin position="190"/>
        <end position="214"/>
    </location>
</feature>
<proteinExistence type="inferred from homology"/>
<dbReference type="Proteomes" id="UP000281915">
    <property type="component" value="Unassembled WGS sequence"/>
</dbReference>
<dbReference type="EMBL" id="RHHT01000011">
    <property type="protein sequence ID" value="RNB81884.1"/>
    <property type="molecule type" value="Genomic_DNA"/>
</dbReference>
<comment type="similarity">
    <text evidence="8">Belongs to the binding-protein-dependent transport system permease family. LivHM subfamily.</text>
</comment>
<dbReference type="PANTHER" id="PTHR11795">
    <property type="entry name" value="BRANCHED-CHAIN AMINO ACID TRANSPORT SYSTEM PERMEASE PROTEIN LIVH"/>
    <property type="match status" value="1"/>
</dbReference>
<dbReference type="Pfam" id="PF02653">
    <property type="entry name" value="BPD_transp_2"/>
    <property type="match status" value="1"/>
</dbReference>
<feature type="transmembrane region" description="Helical" evidence="9">
    <location>
        <begin position="226"/>
        <end position="250"/>
    </location>
</feature>
<dbReference type="RefSeq" id="WP_122912709.1">
    <property type="nucleotide sequence ID" value="NZ_RHHT01000011.1"/>
</dbReference>
<feature type="transmembrane region" description="Helical" evidence="9">
    <location>
        <begin position="6"/>
        <end position="28"/>
    </location>
</feature>
<feature type="transmembrane region" description="Helical" evidence="9">
    <location>
        <begin position="92"/>
        <end position="110"/>
    </location>
</feature>
<reference evidence="10 11" key="1">
    <citation type="submission" date="2018-10" db="EMBL/GenBank/DDBJ databases">
        <title>Phylogenomics of Brevibacillus.</title>
        <authorList>
            <person name="Dunlap C."/>
        </authorList>
    </citation>
    <scope>NUCLEOTIDE SEQUENCE [LARGE SCALE GENOMIC DNA]</scope>
    <source>
        <strain evidence="10 11">JCM 15085</strain>
    </source>
</reference>
<accession>A0A3M8D1D3</accession>
<dbReference type="GO" id="GO:0006865">
    <property type="term" value="P:amino acid transport"/>
    <property type="evidence" value="ECO:0007669"/>
    <property type="project" value="UniProtKB-KW"/>
</dbReference>
<evidence type="ECO:0000256" key="6">
    <source>
        <dbReference type="ARBA" id="ARBA00022989"/>
    </source>
</evidence>
<evidence type="ECO:0000256" key="7">
    <source>
        <dbReference type="ARBA" id="ARBA00023136"/>
    </source>
</evidence>
<keyword evidence="3" id="KW-1003">Cell membrane</keyword>
<feature type="transmembrane region" description="Helical" evidence="9">
    <location>
        <begin position="143"/>
        <end position="160"/>
    </location>
</feature>